<dbReference type="Pfam" id="PF07883">
    <property type="entry name" value="Cupin_2"/>
    <property type="match status" value="1"/>
</dbReference>
<evidence type="ECO:0000313" key="3">
    <source>
        <dbReference type="Proteomes" id="UP001501508"/>
    </source>
</evidence>
<accession>A0ABP8M1G0</accession>
<protein>
    <recommendedName>
        <fullName evidence="1">Cupin type-2 domain-containing protein</fullName>
    </recommendedName>
</protein>
<dbReference type="InterPro" id="IPR011051">
    <property type="entry name" value="RmlC_Cupin_sf"/>
</dbReference>
<organism evidence="2 3">
    <name type="scientific">Ravibacter arvi</name>
    <dbReference type="NCBI Taxonomy" id="2051041"/>
    <lineage>
        <taxon>Bacteria</taxon>
        <taxon>Pseudomonadati</taxon>
        <taxon>Bacteroidota</taxon>
        <taxon>Cytophagia</taxon>
        <taxon>Cytophagales</taxon>
        <taxon>Spirosomataceae</taxon>
        <taxon>Ravibacter</taxon>
    </lineage>
</organism>
<dbReference type="EMBL" id="BAABEY010000026">
    <property type="protein sequence ID" value="GAA4442531.1"/>
    <property type="molecule type" value="Genomic_DNA"/>
</dbReference>
<dbReference type="InterPro" id="IPR014710">
    <property type="entry name" value="RmlC-like_jellyroll"/>
</dbReference>
<dbReference type="PANTHER" id="PTHR36440:SF1">
    <property type="entry name" value="PUTATIVE (AFU_ORTHOLOGUE AFUA_8G07350)-RELATED"/>
    <property type="match status" value="1"/>
</dbReference>
<evidence type="ECO:0000259" key="1">
    <source>
        <dbReference type="Pfam" id="PF07883"/>
    </source>
</evidence>
<dbReference type="Proteomes" id="UP001501508">
    <property type="component" value="Unassembled WGS sequence"/>
</dbReference>
<dbReference type="InterPro" id="IPR053146">
    <property type="entry name" value="QDO-like"/>
</dbReference>
<evidence type="ECO:0000313" key="2">
    <source>
        <dbReference type="EMBL" id="GAA4442531.1"/>
    </source>
</evidence>
<gene>
    <name evidence="2" type="ORF">GCM10023091_29540</name>
</gene>
<dbReference type="InterPro" id="IPR013096">
    <property type="entry name" value="Cupin_2"/>
</dbReference>
<sequence length="160" mass="17939">MNVNDLLQAEKAIAPAYRSYNGGYFKTLLSPAQTGGEMALLDMVLPRGAEPPPHVHEREDETFYILDGTVQFVVDGVVHTLTTGAALFAPRRIPHYFRILTDSAHILALMTPGDLWNYFIEFSEPGGETPRITVPQPPTPEQIQYLAERLSDRYRLSLII</sequence>
<comment type="caution">
    <text evidence="2">The sequence shown here is derived from an EMBL/GenBank/DDBJ whole genome shotgun (WGS) entry which is preliminary data.</text>
</comment>
<dbReference type="Gene3D" id="2.60.120.10">
    <property type="entry name" value="Jelly Rolls"/>
    <property type="match status" value="1"/>
</dbReference>
<name>A0ABP8M1G0_9BACT</name>
<dbReference type="PANTHER" id="PTHR36440">
    <property type="entry name" value="PUTATIVE (AFU_ORTHOLOGUE AFUA_8G07350)-RELATED"/>
    <property type="match status" value="1"/>
</dbReference>
<proteinExistence type="predicted"/>
<dbReference type="SUPFAM" id="SSF51182">
    <property type="entry name" value="RmlC-like cupins"/>
    <property type="match status" value="1"/>
</dbReference>
<keyword evidence="3" id="KW-1185">Reference proteome</keyword>
<feature type="domain" description="Cupin type-2" evidence="1">
    <location>
        <begin position="43"/>
        <end position="103"/>
    </location>
</feature>
<dbReference type="RefSeq" id="WP_345030550.1">
    <property type="nucleotide sequence ID" value="NZ_BAABEY010000026.1"/>
</dbReference>
<reference evidence="3" key="1">
    <citation type="journal article" date="2019" name="Int. J. Syst. Evol. Microbiol.">
        <title>The Global Catalogue of Microorganisms (GCM) 10K type strain sequencing project: providing services to taxonomists for standard genome sequencing and annotation.</title>
        <authorList>
            <consortium name="The Broad Institute Genomics Platform"/>
            <consortium name="The Broad Institute Genome Sequencing Center for Infectious Disease"/>
            <person name="Wu L."/>
            <person name="Ma J."/>
        </authorList>
    </citation>
    <scope>NUCLEOTIDE SEQUENCE [LARGE SCALE GENOMIC DNA]</scope>
    <source>
        <strain evidence="3">JCM 31920</strain>
    </source>
</reference>